<evidence type="ECO:0000313" key="5">
    <source>
        <dbReference type="Proteomes" id="UP000179807"/>
    </source>
</evidence>
<organism evidence="4 5">
    <name type="scientific">Tritrichomonas foetus</name>
    <dbReference type="NCBI Taxonomy" id="1144522"/>
    <lineage>
        <taxon>Eukaryota</taxon>
        <taxon>Metamonada</taxon>
        <taxon>Parabasalia</taxon>
        <taxon>Tritrichomonadida</taxon>
        <taxon>Tritrichomonadidae</taxon>
        <taxon>Tritrichomonas</taxon>
    </lineage>
</organism>
<comment type="subcellular location">
    <subcellularLocation>
        <location evidence="1">Nucleus</location>
    </subcellularLocation>
</comment>
<dbReference type="Pfam" id="PF13891">
    <property type="entry name" value="zf-C3HC3H_KANSL2"/>
    <property type="match status" value="1"/>
</dbReference>
<keyword evidence="5" id="KW-1185">Reference proteome</keyword>
<proteinExistence type="predicted"/>
<name>A0A1J4JNT9_9EUKA</name>
<dbReference type="EMBL" id="MLAK01000941">
    <property type="protein sequence ID" value="OHT00715.1"/>
    <property type="molecule type" value="Genomic_DNA"/>
</dbReference>
<dbReference type="GeneID" id="94843228"/>
<evidence type="ECO:0000313" key="4">
    <source>
        <dbReference type="EMBL" id="OHT00715.1"/>
    </source>
</evidence>
<evidence type="ECO:0000256" key="1">
    <source>
        <dbReference type="ARBA" id="ARBA00004123"/>
    </source>
</evidence>
<dbReference type="RefSeq" id="XP_068353851.1">
    <property type="nucleotide sequence ID" value="XM_068508524.1"/>
</dbReference>
<sequence length="225" mass="25874">METDFDKVLIILGCSKDSLQQKERFHRSDDPPKDVVMQIARIVSTKSNPINDTNPFHFNTSTSVTMARTEFTNIFKNHTKDLLEYYQAQLAQIDIIASANIIAASRADAIMTRRHFYFCVLTAILNTPKKVAFAQMEQLITLRKLFMNQKLKNNNDQLQFSEQCCREPNCPQIAIFGSSYCGWHILKDSAQTLFVKCPTCGWPRLISDFIPCRGHKDKPRPSRKH</sequence>
<protein>
    <recommendedName>
        <fullName evidence="3">KANL2-like probable zinc-finger domain-containing protein</fullName>
    </recommendedName>
</protein>
<reference evidence="4" key="1">
    <citation type="submission" date="2016-10" db="EMBL/GenBank/DDBJ databases">
        <authorList>
            <person name="Benchimol M."/>
            <person name="Almeida L.G."/>
            <person name="Vasconcelos A.T."/>
            <person name="Perreira-Neves A."/>
            <person name="Rosa I.A."/>
            <person name="Tasca T."/>
            <person name="Bogo M.R."/>
            <person name="de Souza W."/>
        </authorList>
    </citation>
    <scope>NUCLEOTIDE SEQUENCE [LARGE SCALE GENOMIC DNA]</scope>
    <source>
        <strain evidence="4">K</strain>
    </source>
</reference>
<accession>A0A1J4JNT9</accession>
<comment type="caution">
    <text evidence="4">The sequence shown here is derived from an EMBL/GenBank/DDBJ whole genome shotgun (WGS) entry which is preliminary data.</text>
</comment>
<dbReference type="Proteomes" id="UP000179807">
    <property type="component" value="Unassembled WGS sequence"/>
</dbReference>
<dbReference type="GO" id="GO:0005634">
    <property type="term" value="C:nucleus"/>
    <property type="evidence" value="ECO:0007669"/>
    <property type="project" value="UniProtKB-SubCell"/>
</dbReference>
<dbReference type="InterPro" id="IPR025927">
    <property type="entry name" value="Znf_KANL2-like"/>
</dbReference>
<gene>
    <name evidence="4" type="ORF">TRFO_32480</name>
</gene>
<dbReference type="VEuPathDB" id="TrichDB:TRFO_32480"/>
<evidence type="ECO:0000259" key="3">
    <source>
        <dbReference type="Pfam" id="PF13891"/>
    </source>
</evidence>
<dbReference type="AlphaFoldDB" id="A0A1J4JNT9"/>
<feature type="domain" description="KANL2-like probable zinc-finger" evidence="3">
    <location>
        <begin position="164"/>
        <end position="199"/>
    </location>
</feature>
<evidence type="ECO:0000256" key="2">
    <source>
        <dbReference type="ARBA" id="ARBA00023242"/>
    </source>
</evidence>
<keyword evidence="2" id="KW-0539">Nucleus</keyword>